<accession>A0A849AKN1</accession>
<proteinExistence type="predicted"/>
<gene>
    <name evidence="1" type="ORF">HLA91_00225</name>
</gene>
<protein>
    <submittedName>
        <fullName evidence="1">Uncharacterized protein</fullName>
    </submittedName>
</protein>
<organism evidence="1 2">
    <name type="scientific">Brevibacterium luteolum</name>
    <dbReference type="NCBI Taxonomy" id="199591"/>
    <lineage>
        <taxon>Bacteria</taxon>
        <taxon>Bacillati</taxon>
        <taxon>Actinomycetota</taxon>
        <taxon>Actinomycetes</taxon>
        <taxon>Micrococcales</taxon>
        <taxon>Brevibacteriaceae</taxon>
        <taxon>Brevibacterium</taxon>
    </lineage>
</organism>
<reference evidence="1 2" key="1">
    <citation type="submission" date="2020-05" db="EMBL/GenBank/DDBJ databases">
        <title>MicrobeNet Type strains.</title>
        <authorList>
            <person name="Nicholson A.C."/>
        </authorList>
    </citation>
    <scope>NUCLEOTIDE SEQUENCE [LARGE SCALE GENOMIC DNA]</scope>
    <source>
        <strain evidence="1 2">CCUG 46604</strain>
    </source>
</reference>
<evidence type="ECO:0000313" key="2">
    <source>
        <dbReference type="Proteomes" id="UP000549517"/>
    </source>
</evidence>
<name>A0A849AKN1_9MICO</name>
<dbReference type="RefSeq" id="WP_170273052.1">
    <property type="nucleotide sequence ID" value="NZ_BAAAKH010000002.1"/>
</dbReference>
<comment type="caution">
    <text evidence="1">The sequence shown here is derived from an EMBL/GenBank/DDBJ whole genome shotgun (WGS) entry which is preliminary data.</text>
</comment>
<sequence>MTTPQRSFPTNLGQERLLLAGVHEGIEWALYAAPLWNAANGYVRLPDSHPWLAEPLLSGYNVIDISGGITYGPDSEGWIGFDTLHACDYWPDSPFEPRPYDRQWTRAAVREETIRLASQAAVALRAGDRS</sequence>
<dbReference type="EMBL" id="JABEMC010000001">
    <property type="protein sequence ID" value="NNG77808.1"/>
    <property type="molecule type" value="Genomic_DNA"/>
</dbReference>
<dbReference type="AlphaFoldDB" id="A0A849AKN1"/>
<dbReference type="Proteomes" id="UP000549517">
    <property type="component" value="Unassembled WGS sequence"/>
</dbReference>
<evidence type="ECO:0000313" key="1">
    <source>
        <dbReference type="EMBL" id="NNG77808.1"/>
    </source>
</evidence>